<keyword evidence="9" id="KW-1185">Reference proteome</keyword>
<dbReference type="AlphaFoldDB" id="A0A1I2HZ53"/>
<dbReference type="GO" id="GO:0012505">
    <property type="term" value="C:endomembrane system"/>
    <property type="evidence" value="ECO:0007669"/>
    <property type="project" value="UniProtKB-SubCell"/>
</dbReference>
<evidence type="ECO:0000256" key="7">
    <source>
        <dbReference type="SAM" id="Phobius"/>
    </source>
</evidence>
<dbReference type="RefSeq" id="WP_026636779.1">
    <property type="nucleotide sequence ID" value="NZ_FONH01000014.1"/>
</dbReference>
<dbReference type="Pfam" id="PF07787">
    <property type="entry name" value="TMEM43"/>
    <property type="match status" value="1"/>
</dbReference>
<name>A0A1I2HZ53_9GAMM</name>
<evidence type="ECO:0000313" key="9">
    <source>
        <dbReference type="Proteomes" id="UP000199477"/>
    </source>
</evidence>
<keyword evidence="6 7" id="KW-0472">Membrane</keyword>
<dbReference type="PANTHER" id="PTHR13416:SF2">
    <property type="entry name" value="TRANSMEMBRANE PROTEIN 43"/>
    <property type="match status" value="1"/>
</dbReference>
<dbReference type="InterPro" id="IPR012430">
    <property type="entry name" value="TMEM43_fam"/>
</dbReference>
<proteinExistence type="predicted"/>
<feature type="transmembrane region" description="Helical" evidence="7">
    <location>
        <begin position="292"/>
        <end position="311"/>
    </location>
</feature>
<feature type="transmembrane region" description="Helical" evidence="7">
    <location>
        <begin position="262"/>
        <end position="280"/>
    </location>
</feature>
<evidence type="ECO:0000256" key="3">
    <source>
        <dbReference type="ARBA" id="ARBA00022692"/>
    </source>
</evidence>
<dbReference type="Proteomes" id="UP000199477">
    <property type="component" value="Unassembled WGS sequence"/>
</dbReference>
<keyword evidence="5 7" id="KW-1133">Transmembrane helix</keyword>
<dbReference type="EMBL" id="FONH01000014">
    <property type="protein sequence ID" value="SFF35314.1"/>
    <property type="molecule type" value="Genomic_DNA"/>
</dbReference>
<evidence type="ECO:0000256" key="2">
    <source>
        <dbReference type="ARBA" id="ARBA00004586"/>
    </source>
</evidence>
<dbReference type="GO" id="GO:0071763">
    <property type="term" value="P:nuclear membrane organization"/>
    <property type="evidence" value="ECO:0007669"/>
    <property type="project" value="TreeGrafter"/>
</dbReference>
<dbReference type="GO" id="GO:0006629">
    <property type="term" value="P:lipid metabolic process"/>
    <property type="evidence" value="ECO:0007669"/>
    <property type="project" value="TreeGrafter"/>
</dbReference>
<dbReference type="PANTHER" id="PTHR13416">
    <property type="match status" value="1"/>
</dbReference>
<evidence type="ECO:0000256" key="1">
    <source>
        <dbReference type="ARBA" id="ARBA00004127"/>
    </source>
</evidence>
<organism evidence="8 9">
    <name type="scientific">Dyella marensis</name>
    <dbReference type="NCBI Taxonomy" id="500610"/>
    <lineage>
        <taxon>Bacteria</taxon>
        <taxon>Pseudomonadati</taxon>
        <taxon>Pseudomonadota</taxon>
        <taxon>Gammaproteobacteria</taxon>
        <taxon>Lysobacterales</taxon>
        <taxon>Rhodanobacteraceae</taxon>
        <taxon>Dyella</taxon>
    </lineage>
</organism>
<dbReference type="STRING" id="500610.SAMN02799615_03236"/>
<feature type="transmembrane region" description="Helical" evidence="7">
    <location>
        <begin position="317"/>
        <end position="335"/>
    </location>
</feature>
<evidence type="ECO:0000256" key="5">
    <source>
        <dbReference type="ARBA" id="ARBA00022989"/>
    </source>
</evidence>
<accession>A0A1I2HZ53</accession>
<evidence type="ECO:0000313" key="8">
    <source>
        <dbReference type="EMBL" id="SFF35314.1"/>
    </source>
</evidence>
<reference evidence="9" key="1">
    <citation type="submission" date="2016-10" db="EMBL/GenBank/DDBJ databases">
        <authorList>
            <person name="Varghese N."/>
            <person name="Submissions S."/>
        </authorList>
    </citation>
    <scope>NUCLEOTIDE SEQUENCE [LARGE SCALE GENOMIC DNA]</scope>
    <source>
        <strain evidence="9">UNC178MFTsu3.1</strain>
    </source>
</reference>
<keyword evidence="3 7" id="KW-0812">Transmembrane</keyword>
<gene>
    <name evidence="8" type="ORF">SAMN02799615_03236</name>
</gene>
<evidence type="ECO:0000256" key="4">
    <source>
        <dbReference type="ARBA" id="ARBA00022824"/>
    </source>
</evidence>
<evidence type="ECO:0000256" key="6">
    <source>
        <dbReference type="ARBA" id="ARBA00023136"/>
    </source>
</evidence>
<sequence length="342" mass="36680">MSARQWLAGLAGAVLVLAGLGLVAMTEQAAVEHNVAAERHGGQVLDVQGDTRPDIGKHRYMVRVSGKLNVVDAPLDPEFNQRMSTPVLIRHVEMFQWREVRVGSDVHYEQDWVDRPIDASRFEKPAGHANPGAFPIQGKQFDAGLVRIGGYALAPALLHALPGGDLVGPDLKTLPANLAASFASHGDYLLTSANPEHPRLGDLRVSWEAVPVQVLTVFARPQGDLLVPASDAADGKGYDVQVGDRRLVDVLPDVPEPPVFAVARRVLAVLLVSLGVFLLLRSRMSDHHAPLIALGAGLLLAGAVAGVMWLGKDLQASAYWFVLAVAGLAVVVWRLHARAAHH</sequence>
<comment type="subcellular location">
    <subcellularLocation>
        <location evidence="1">Endomembrane system</location>
        <topology evidence="1">Multi-pass membrane protein</topology>
    </subcellularLocation>
    <subcellularLocation>
        <location evidence="2">Endoplasmic reticulum membrane</location>
    </subcellularLocation>
</comment>
<protein>
    <submittedName>
        <fullName evidence="8">Uncharacterized protein</fullName>
    </submittedName>
</protein>
<keyword evidence="4" id="KW-0256">Endoplasmic reticulum</keyword>